<evidence type="ECO:0000256" key="7">
    <source>
        <dbReference type="ARBA" id="ARBA00022833"/>
    </source>
</evidence>
<feature type="region of interest" description="Disordered" evidence="13">
    <location>
        <begin position="230"/>
        <end position="252"/>
    </location>
</feature>
<feature type="compositionally biased region" description="Basic and acidic residues" evidence="13">
    <location>
        <begin position="28"/>
        <end position="42"/>
    </location>
</feature>
<dbReference type="OrthoDB" id="427030at2759"/>
<keyword evidence="6 12" id="KW-0863">Zinc-finger</keyword>
<feature type="domain" description="C2H2-type" evidence="14">
    <location>
        <begin position="204"/>
        <end position="235"/>
    </location>
</feature>
<dbReference type="PROSITE" id="PS00028">
    <property type="entry name" value="ZINC_FINGER_C2H2_1"/>
    <property type="match status" value="6"/>
</dbReference>
<comment type="similarity">
    <text evidence="3">Belongs to the krueppel C2H2-type zinc-finger protein family.</text>
</comment>
<feature type="compositionally biased region" description="Basic and acidic residues" evidence="13">
    <location>
        <begin position="7"/>
        <end position="19"/>
    </location>
</feature>
<dbReference type="GO" id="GO:0008270">
    <property type="term" value="F:zinc ion binding"/>
    <property type="evidence" value="ECO:0007669"/>
    <property type="project" value="UniProtKB-KW"/>
</dbReference>
<feature type="domain" description="C2H2-type" evidence="14">
    <location>
        <begin position="364"/>
        <end position="396"/>
    </location>
</feature>
<reference evidence="15" key="2">
    <citation type="submission" date="2025-09" db="UniProtKB">
        <authorList>
            <consortium name="Ensembl"/>
        </authorList>
    </citation>
    <scope>IDENTIFICATION</scope>
</reference>
<evidence type="ECO:0000256" key="13">
    <source>
        <dbReference type="SAM" id="MobiDB-lite"/>
    </source>
</evidence>
<dbReference type="Ensembl" id="ENSAPOT00000033497.1">
    <property type="protein sequence ID" value="ENSAPOP00000016073.1"/>
    <property type="gene ID" value="ENSAPOG00000019138.1"/>
</dbReference>
<accession>A0A3Q1FG67</accession>
<dbReference type="SMART" id="SM00355">
    <property type="entry name" value="ZnF_C2H2"/>
    <property type="match status" value="8"/>
</dbReference>
<dbReference type="GO" id="GO:0005634">
    <property type="term" value="C:nucleus"/>
    <property type="evidence" value="ECO:0007669"/>
    <property type="project" value="UniProtKB-SubCell"/>
</dbReference>
<feature type="domain" description="C2H2-type" evidence="14">
    <location>
        <begin position="252"/>
        <end position="279"/>
    </location>
</feature>
<dbReference type="GO" id="GO:0000978">
    <property type="term" value="F:RNA polymerase II cis-regulatory region sequence-specific DNA binding"/>
    <property type="evidence" value="ECO:0007669"/>
    <property type="project" value="TreeGrafter"/>
</dbReference>
<dbReference type="STRING" id="80966.ENSAPOP00000016073"/>
<proteinExistence type="inferred from homology"/>
<evidence type="ECO:0000256" key="6">
    <source>
        <dbReference type="ARBA" id="ARBA00022771"/>
    </source>
</evidence>
<feature type="domain" description="C2H2-type" evidence="14">
    <location>
        <begin position="336"/>
        <end position="363"/>
    </location>
</feature>
<dbReference type="FunFam" id="3.30.160.60:FF:000478">
    <property type="entry name" value="Zinc finger protein 133"/>
    <property type="match status" value="1"/>
</dbReference>
<dbReference type="PANTHER" id="PTHR24393:SF151">
    <property type="entry name" value="C2H2-TYPE DOMAIN-CONTAINING PROTEIN"/>
    <property type="match status" value="1"/>
</dbReference>
<comment type="function">
    <text evidence="1">May be involved in transcriptional regulation.</text>
</comment>
<keyword evidence="4" id="KW-0479">Metal-binding</keyword>
<keyword evidence="9" id="KW-0238">DNA-binding</keyword>
<dbReference type="InterPro" id="IPR013087">
    <property type="entry name" value="Znf_C2H2_type"/>
</dbReference>
<dbReference type="FunFam" id="3.30.160.60:FF:002343">
    <property type="entry name" value="Zinc finger protein 33A"/>
    <property type="match status" value="2"/>
</dbReference>
<dbReference type="SUPFAM" id="SSF57667">
    <property type="entry name" value="beta-beta-alpha zinc fingers"/>
    <property type="match status" value="5"/>
</dbReference>
<keyword evidence="5" id="KW-0677">Repeat</keyword>
<evidence type="ECO:0000256" key="10">
    <source>
        <dbReference type="ARBA" id="ARBA00023163"/>
    </source>
</evidence>
<dbReference type="InterPro" id="IPR036236">
    <property type="entry name" value="Znf_C2H2_sf"/>
</dbReference>
<evidence type="ECO:0000256" key="12">
    <source>
        <dbReference type="PROSITE-ProRule" id="PRU00042"/>
    </source>
</evidence>
<dbReference type="RefSeq" id="XP_022064651.1">
    <property type="nucleotide sequence ID" value="XM_022208959.2"/>
</dbReference>
<evidence type="ECO:0000256" key="11">
    <source>
        <dbReference type="ARBA" id="ARBA00023242"/>
    </source>
</evidence>
<protein>
    <submittedName>
        <fullName evidence="15">Zinc finger protein OZF-like</fullName>
    </submittedName>
</protein>
<dbReference type="PROSITE" id="PS50157">
    <property type="entry name" value="ZINC_FINGER_C2H2_2"/>
    <property type="match status" value="8"/>
</dbReference>
<sequence length="445" mass="50370">MEAGGEDVQKVIVGEEKHQQGSSGVNQEKQEDRDDLSFKEEQEQLWSTQEEAQLLDLQEAETTKFAFSLVSVKTEDDEEKPQLPQLRYRDSVGEPEPHLEEDGRMTDSSETDISDGEWEETSKAQSCLNPINKIPTAETRDDEEEKPFSCSECGRRFSHSGNLKQHLRTHTGEKPFSCSECSKTFSRNTNLKAHLRIHSGEKRFSCSVCHKRFTWNHHLKTHRCVSKSAHCDRSRPAGNSPDPTGNEDEKPLSCSECGRRFRHGSDLSRHLRSHTGEKPFSCSECGRGFNDKSTLTNHLRTHTGEKPFGCSICGRNFTHSVSLTQHLKTHTGEKPFGCSECGKTFSRSTNLKAHLRIHNGEKRFSCRFCDRRFTRKHHMIDHERICASASRGRSKPDRKRTLMPRPNSHGLVVLVKGVSLVSAVVETQQPTSCLPHPPHTEVTSN</sequence>
<name>A0A3Q1FG67_9TELE</name>
<dbReference type="RefSeq" id="XP_051811785.1">
    <property type="nucleotide sequence ID" value="XM_051955825.1"/>
</dbReference>
<organism evidence="15 16">
    <name type="scientific">Acanthochromis polyacanthus</name>
    <name type="common">spiny chromis</name>
    <dbReference type="NCBI Taxonomy" id="80966"/>
    <lineage>
        <taxon>Eukaryota</taxon>
        <taxon>Metazoa</taxon>
        <taxon>Chordata</taxon>
        <taxon>Craniata</taxon>
        <taxon>Vertebrata</taxon>
        <taxon>Euteleostomi</taxon>
        <taxon>Actinopterygii</taxon>
        <taxon>Neopterygii</taxon>
        <taxon>Teleostei</taxon>
        <taxon>Neoteleostei</taxon>
        <taxon>Acanthomorphata</taxon>
        <taxon>Ovalentaria</taxon>
        <taxon>Pomacentridae</taxon>
        <taxon>Acanthochromis</taxon>
    </lineage>
</organism>
<feature type="domain" description="C2H2-type" evidence="14">
    <location>
        <begin position="280"/>
        <end position="307"/>
    </location>
</feature>
<evidence type="ECO:0000256" key="9">
    <source>
        <dbReference type="ARBA" id="ARBA00023125"/>
    </source>
</evidence>
<dbReference type="GO" id="GO:0001228">
    <property type="term" value="F:DNA-binding transcription activator activity, RNA polymerase II-specific"/>
    <property type="evidence" value="ECO:0007669"/>
    <property type="project" value="TreeGrafter"/>
</dbReference>
<evidence type="ECO:0000259" key="14">
    <source>
        <dbReference type="PROSITE" id="PS50157"/>
    </source>
</evidence>
<dbReference type="Gene3D" id="3.30.160.60">
    <property type="entry name" value="Classic Zinc Finger"/>
    <property type="match status" value="8"/>
</dbReference>
<feature type="compositionally biased region" description="Acidic residues" evidence="13">
    <location>
        <begin position="109"/>
        <end position="119"/>
    </location>
</feature>
<evidence type="ECO:0000256" key="8">
    <source>
        <dbReference type="ARBA" id="ARBA00023015"/>
    </source>
</evidence>
<feature type="domain" description="C2H2-type" evidence="14">
    <location>
        <begin position="148"/>
        <end position="175"/>
    </location>
</feature>
<feature type="domain" description="C2H2-type" evidence="14">
    <location>
        <begin position="176"/>
        <end position="203"/>
    </location>
</feature>
<evidence type="ECO:0000256" key="3">
    <source>
        <dbReference type="ARBA" id="ARBA00006991"/>
    </source>
</evidence>
<evidence type="ECO:0000256" key="1">
    <source>
        <dbReference type="ARBA" id="ARBA00003767"/>
    </source>
</evidence>
<evidence type="ECO:0000256" key="2">
    <source>
        <dbReference type="ARBA" id="ARBA00004123"/>
    </source>
</evidence>
<feature type="region of interest" description="Disordered" evidence="13">
    <location>
        <begin position="1"/>
        <end position="48"/>
    </location>
</feature>
<comment type="subcellular location">
    <subcellularLocation>
        <location evidence="2">Nucleus</location>
    </subcellularLocation>
</comment>
<dbReference type="AlphaFoldDB" id="A0A3Q1FG67"/>
<reference evidence="15" key="1">
    <citation type="submission" date="2025-08" db="UniProtKB">
        <authorList>
            <consortium name="Ensembl"/>
        </authorList>
    </citation>
    <scope>IDENTIFICATION</scope>
</reference>
<evidence type="ECO:0000256" key="5">
    <source>
        <dbReference type="ARBA" id="ARBA00022737"/>
    </source>
</evidence>
<feature type="region of interest" description="Disordered" evidence="13">
    <location>
        <begin position="71"/>
        <end position="145"/>
    </location>
</feature>
<dbReference type="PANTHER" id="PTHR24393">
    <property type="entry name" value="ZINC FINGER PROTEIN"/>
    <property type="match status" value="1"/>
</dbReference>
<keyword evidence="10" id="KW-0804">Transcription</keyword>
<evidence type="ECO:0000313" key="15">
    <source>
        <dbReference type="Ensembl" id="ENSAPOP00000016073.1"/>
    </source>
</evidence>
<evidence type="ECO:0000313" key="16">
    <source>
        <dbReference type="Proteomes" id="UP000257200"/>
    </source>
</evidence>
<dbReference type="GeneID" id="110961367"/>
<keyword evidence="8" id="KW-0805">Transcription regulation</keyword>
<keyword evidence="7" id="KW-0862">Zinc</keyword>
<dbReference type="FunFam" id="3.30.160.60:FF:000597">
    <property type="entry name" value="zinc finger protein 236 isoform X3"/>
    <property type="match status" value="1"/>
</dbReference>
<evidence type="ECO:0000256" key="4">
    <source>
        <dbReference type="ARBA" id="ARBA00022723"/>
    </source>
</evidence>
<feature type="compositionally biased region" description="Basic and acidic residues" evidence="13">
    <location>
        <begin position="87"/>
        <end position="107"/>
    </location>
</feature>
<keyword evidence="16" id="KW-1185">Reference proteome</keyword>
<dbReference type="GeneTree" id="ENSGT01150000286958"/>
<dbReference type="InParanoid" id="A0A3Q1FG67"/>
<dbReference type="FunFam" id="3.30.160.60:FF:001576">
    <property type="entry name" value="HKR1, GLI-Kruppel zinc finger family member"/>
    <property type="match status" value="1"/>
</dbReference>
<dbReference type="FunFam" id="3.30.160.60:FF:000358">
    <property type="entry name" value="zinc finger protein 24"/>
    <property type="match status" value="1"/>
</dbReference>
<dbReference type="Pfam" id="PF00096">
    <property type="entry name" value="zf-C2H2"/>
    <property type="match status" value="6"/>
</dbReference>
<keyword evidence="11" id="KW-0539">Nucleus</keyword>
<feature type="domain" description="C2H2-type" evidence="14">
    <location>
        <begin position="308"/>
        <end position="335"/>
    </location>
</feature>
<dbReference type="Proteomes" id="UP000257200">
    <property type="component" value="Unplaced"/>
</dbReference>